<dbReference type="HOGENOM" id="CLU_1776170_0_0_6"/>
<name>Q089D3_SHEFN</name>
<dbReference type="InterPro" id="IPR048034">
    <property type="entry name" value="CopL-like"/>
</dbReference>
<dbReference type="NCBIfam" id="NF033807">
    <property type="entry name" value="CopL_fam"/>
    <property type="match status" value="1"/>
</dbReference>
<reference evidence="1 2" key="1">
    <citation type="submission" date="2006-08" db="EMBL/GenBank/DDBJ databases">
        <title>Complete sequence of Shewanella frigidimarina NCIMB 400.</title>
        <authorList>
            <consortium name="US DOE Joint Genome Institute"/>
            <person name="Copeland A."/>
            <person name="Lucas S."/>
            <person name="Lapidus A."/>
            <person name="Barry K."/>
            <person name="Detter J.C."/>
            <person name="Glavina del Rio T."/>
            <person name="Hammon N."/>
            <person name="Israni S."/>
            <person name="Dalin E."/>
            <person name="Tice H."/>
            <person name="Pitluck S."/>
            <person name="Fredrickson J.K."/>
            <person name="Kolker E."/>
            <person name="McCuel L.A."/>
            <person name="DiChristina T."/>
            <person name="Nealson K.H."/>
            <person name="Newman D."/>
            <person name="Tiedje J.M."/>
            <person name="Zhou J."/>
            <person name="Romine M.F."/>
            <person name="Culley D.E."/>
            <person name="Serres M."/>
            <person name="Chertkov O."/>
            <person name="Brettin T."/>
            <person name="Bruce D."/>
            <person name="Han C."/>
            <person name="Tapia R."/>
            <person name="Gilna P."/>
            <person name="Schmutz J."/>
            <person name="Larimer F."/>
            <person name="Land M."/>
            <person name="Hauser L."/>
            <person name="Kyrpides N."/>
            <person name="Mikhailova N."/>
            <person name="Richardson P."/>
        </authorList>
    </citation>
    <scope>NUCLEOTIDE SEQUENCE [LARGE SCALE GENOMIC DNA]</scope>
    <source>
        <strain evidence="1 2">NCIMB 400</strain>
    </source>
</reference>
<protein>
    <submittedName>
        <fullName evidence="1">Uncharacterized protein</fullName>
    </submittedName>
</protein>
<dbReference type="STRING" id="318167.Sfri_0269"/>
<accession>Q089D3</accession>
<evidence type="ECO:0000313" key="2">
    <source>
        <dbReference type="Proteomes" id="UP000000684"/>
    </source>
</evidence>
<sequence>MRAKQSNYWIIVITLFALVGQGLLTNDSLMVPMAHAEMTQALSSQTDKITNTTSAMSHKAMKNCHDDMQNAVNDVGEPIATKLPQNSCCNGSGFCSLDCNHCLTISFTANLIDIPLAMTITPVYSAPLTMVVNHVSIAFPPAFRPPIA</sequence>
<dbReference type="KEGG" id="sfr:Sfri_0269"/>
<organism evidence="1 2">
    <name type="scientific">Shewanella frigidimarina (strain NCIMB 400)</name>
    <dbReference type="NCBI Taxonomy" id="318167"/>
    <lineage>
        <taxon>Bacteria</taxon>
        <taxon>Pseudomonadati</taxon>
        <taxon>Pseudomonadota</taxon>
        <taxon>Gammaproteobacteria</taxon>
        <taxon>Alteromonadales</taxon>
        <taxon>Shewanellaceae</taxon>
        <taxon>Shewanella</taxon>
    </lineage>
</organism>
<dbReference type="eggNOG" id="ENOG5031H4B">
    <property type="taxonomic scope" value="Bacteria"/>
</dbReference>
<proteinExistence type="predicted"/>
<dbReference type="RefSeq" id="WP_011635759.1">
    <property type="nucleotide sequence ID" value="NC_008345.1"/>
</dbReference>
<keyword evidence="2" id="KW-1185">Reference proteome</keyword>
<dbReference type="EMBL" id="CP000447">
    <property type="protein sequence ID" value="ABI70132.1"/>
    <property type="molecule type" value="Genomic_DNA"/>
</dbReference>
<dbReference type="Proteomes" id="UP000000684">
    <property type="component" value="Chromosome"/>
</dbReference>
<evidence type="ECO:0000313" key="1">
    <source>
        <dbReference type="EMBL" id="ABI70132.1"/>
    </source>
</evidence>
<dbReference type="OrthoDB" id="6264503at2"/>
<dbReference type="AlphaFoldDB" id="Q089D3"/>
<dbReference type="GeneID" id="41835640"/>
<gene>
    <name evidence="1" type="ordered locus">Sfri_0269</name>
</gene>